<comment type="cofactor">
    <cofactor evidence="1">
        <name>FAD</name>
        <dbReference type="ChEBI" id="CHEBI:57692"/>
    </cofactor>
</comment>
<keyword evidence="7" id="KW-0560">Oxidoreductase</keyword>
<evidence type="ECO:0000256" key="5">
    <source>
        <dbReference type="ARBA" id="ARBA00022827"/>
    </source>
</evidence>
<evidence type="ECO:0000256" key="7">
    <source>
        <dbReference type="ARBA" id="ARBA00023002"/>
    </source>
</evidence>
<dbReference type="PANTHER" id="PTHR42802">
    <property type="entry name" value="MONOOXYGENASE"/>
    <property type="match status" value="1"/>
</dbReference>
<comment type="caution">
    <text evidence="8">The sequence shown here is derived from an EMBL/GenBank/DDBJ whole genome shotgun (WGS) entry which is preliminary data.</text>
</comment>
<gene>
    <name evidence="8" type="ORF">AUP44_15885</name>
</gene>
<evidence type="ECO:0000256" key="6">
    <source>
        <dbReference type="ARBA" id="ARBA00022857"/>
    </source>
</evidence>
<dbReference type="RefSeq" id="WP_062769672.1">
    <property type="nucleotide sequence ID" value="NZ_CP121043.1"/>
</dbReference>
<evidence type="ECO:0000313" key="9">
    <source>
        <dbReference type="Proteomes" id="UP000075787"/>
    </source>
</evidence>
<accession>A0A162JSK4</accession>
<evidence type="ECO:0000256" key="1">
    <source>
        <dbReference type="ARBA" id="ARBA00001974"/>
    </source>
</evidence>
<dbReference type="Proteomes" id="UP000075787">
    <property type="component" value="Unassembled WGS sequence"/>
</dbReference>
<evidence type="ECO:0000256" key="4">
    <source>
        <dbReference type="ARBA" id="ARBA00022630"/>
    </source>
</evidence>
<keyword evidence="6" id="KW-0521">NADP</keyword>
<comment type="similarity">
    <text evidence="3">Belongs to the lysine N(6)-hydroxylase/L-ornithine N(5)-oxygenase family.</text>
</comment>
<dbReference type="GeneID" id="97239575"/>
<reference evidence="8 9" key="1">
    <citation type="submission" date="2015-12" db="EMBL/GenBank/DDBJ databases">
        <title>Genome sequence of Tistrella mobilis MCCC 1A02139.</title>
        <authorList>
            <person name="Lu L."/>
            <person name="Lai Q."/>
            <person name="Shao Z."/>
            <person name="Qian P."/>
        </authorList>
    </citation>
    <scope>NUCLEOTIDE SEQUENCE [LARGE SCALE GENOMIC DNA]</scope>
    <source>
        <strain evidence="8 9">MCCC 1A02139</strain>
    </source>
</reference>
<keyword evidence="5" id="KW-0274">FAD</keyword>
<keyword evidence="4" id="KW-0285">Flavoprotein</keyword>
<proteinExistence type="inferred from homology"/>
<evidence type="ECO:0000256" key="3">
    <source>
        <dbReference type="ARBA" id="ARBA00007588"/>
    </source>
</evidence>
<dbReference type="GO" id="GO:0004497">
    <property type="term" value="F:monooxygenase activity"/>
    <property type="evidence" value="ECO:0007669"/>
    <property type="project" value="UniProtKB-KW"/>
</dbReference>
<dbReference type="GO" id="GO:0006879">
    <property type="term" value="P:intracellular iron ion homeostasis"/>
    <property type="evidence" value="ECO:0007669"/>
    <property type="project" value="TreeGrafter"/>
</dbReference>
<dbReference type="AlphaFoldDB" id="A0A162JSK4"/>
<evidence type="ECO:0000313" key="8">
    <source>
        <dbReference type="EMBL" id="KYO49792.1"/>
    </source>
</evidence>
<dbReference type="PANTHER" id="PTHR42802:SF1">
    <property type="entry name" value="L-ORNITHINE N(5)-MONOOXYGENASE"/>
    <property type="match status" value="1"/>
</dbReference>
<organism evidence="8 9">
    <name type="scientific">Tistrella mobilis</name>
    <dbReference type="NCBI Taxonomy" id="171437"/>
    <lineage>
        <taxon>Bacteria</taxon>
        <taxon>Pseudomonadati</taxon>
        <taxon>Pseudomonadota</taxon>
        <taxon>Alphaproteobacteria</taxon>
        <taxon>Geminicoccales</taxon>
        <taxon>Geminicoccaceae</taxon>
        <taxon>Tistrella</taxon>
    </lineage>
</organism>
<protein>
    <submittedName>
        <fullName evidence="8">Ornithine monooxygenase</fullName>
    </submittedName>
</protein>
<dbReference type="SUPFAM" id="SSF51905">
    <property type="entry name" value="FAD/NAD(P)-binding domain"/>
    <property type="match status" value="2"/>
</dbReference>
<keyword evidence="8" id="KW-0503">Monooxygenase</keyword>
<dbReference type="OrthoDB" id="7527071at2"/>
<dbReference type="InterPro" id="IPR036188">
    <property type="entry name" value="FAD/NAD-bd_sf"/>
</dbReference>
<dbReference type="EMBL" id="LPZR01000216">
    <property type="protein sequence ID" value="KYO49792.1"/>
    <property type="molecule type" value="Genomic_DNA"/>
</dbReference>
<evidence type="ECO:0000256" key="2">
    <source>
        <dbReference type="ARBA" id="ARBA00004924"/>
    </source>
</evidence>
<dbReference type="Gene3D" id="3.50.50.60">
    <property type="entry name" value="FAD/NAD(P)-binding domain"/>
    <property type="match status" value="1"/>
</dbReference>
<comment type="pathway">
    <text evidence="2">Siderophore biosynthesis.</text>
</comment>
<dbReference type="Pfam" id="PF13434">
    <property type="entry name" value="Lys_Orn_oxgnase"/>
    <property type="match status" value="1"/>
</dbReference>
<dbReference type="InterPro" id="IPR025700">
    <property type="entry name" value="Lys/Orn_oxygenase"/>
</dbReference>
<sequence>MTIDDTVSMLDVAGIGFGPSNLALAIALDALAPGRRSCFFEKQPQFRWHGGMLLPGSRMQVSFLKDLVTLHDPTSRFTFVNYLHAHGRLVDFINQKTFFPSRIEFNDYLCWAAAQFDDRAAYGTEVVGIEPFTTNGRLTAFAIRTADAAGRERVVRARAAVVAMGGRPRIPEPFRPLKGEPRLFHSSGYLRHLDRIRLADQAGGRVAVIGGGQSAAEIFSDIRSRFPRVKVDLVLRAAALKPADDSPFVNEIFNPGFTDLIFSQAPARRRAVIDEFRGTNYSVVDLDLIQSIYEDLYQQKVTGEDRLRIRPGQQVTGVSAGEGGITLATRDALSGAALTESYQAVILATGYDRDLPRDLVGALDPHVTGWEPDRLYRVPMADPSGPVLHLQGACEDSHGLSDTLLSVVVIRAQEIATALGQHLDRLDAAAAPARRPALAGAHG</sequence>
<name>A0A162JSK4_9PROT</name>